<accession>A0A941AFQ4</accession>
<keyword evidence="3" id="KW-1185">Reference proteome</keyword>
<dbReference type="RefSeq" id="WP_210153519.1">
    <property type="nucleotide sequence ID" value="NZ_JAFCNB010000001.1"/>
</dbReference>
<feature type="compositionally biased region" description="Low complexity" evidence="1">
    <location>
        <begin position="39"/>
        <end position="60"/>
    </location>
</feature>
<reference evidence="2" key="1">
    <citation type="submission" date="2021-02" db="EMBL/GenBank/DDBJ databases">
        <title>Draft genome sequence of Microbispora sp. RL4-1S isolated from rice leaves in Thailand.</title>
        <authorList>
            <person name="Muangham S."/>
            <person name="Duangmal K."/>
        </authorList>
    </citation>
    <scope>NUCLEOTIDE SEQUENCE</scope>
    <source>
        <strain evidence="2">RL4-1S</strain>
    </source>
</reference>
<feature type="region of interest" description="Disordered" evidence="1">
    <location>
        <begin position="27"/>
        <end position="77"/>
    </location>
</feature>
<proteinExistence type="predicted"/>
<sequence length="115" mass="11957">MNPTDGELVTRARSGDAAAFHELVRRHRPMARPGPGTCAAASSTTRAGHTGTTTRAEPGAAGPGGRHIRPPAPGGEWEPAEIEADVPDDAVFLLFGATLRGPGPVEMRDVRLDAL</sequence>
<name>A0A941AFQ4_9ACTN</name>
<evidence type="ECO:0000256" key="1">
    <source>
        <dbReference type="SAM" id="MobiDB-lite"/>
    </source>
</evidence>
<comment type="caution">
    <text evidence="2">The sequence shown here is derived from an EMBL/GenBank/DDBJ whole genome shotgun (WGS) entry which is preliminary data.</text>
</comment>
<dbReference type="AlphaFoldDB" id="A0A941AFQ4"/>
<protein>
    <submittedName>
        <fullName evidence="2">Uncharacterized protein</fullName>
    </submittedName>
</protein>
<evidence type="ECO:0000313" key="2">
    <source>
        <dbReference type="EMBL" id="MBP2702191.1"/>
    </source>
</evidence>
<organism evidence="2 3">
    <name type="scientific">Microbispora oryzae</name>
    <dbReference type="NCBI Taxonomy" id="2806554"/>
    <lineage>
        <taxon>Bacteria</taxon>
        <taxon>Bacillati</taxon>
        <taxon>Actinomycetota</taxon>
        <taxon>Actinomycetes</taxon>
        <taxon>Streptosporangiales</taxon>
        <taxon>Streptosporangiaceae</taxon>
        <taxon>Microbispora</taxon>
    </lineage>
</organism>
<dbReference type="EMBL" id="JAFCNB010000001">
    <property type="protein sequence ID" value="MBP2702191.1"/>
    <property type="molecule type" value="Genomic_DNA"/>
</dbReference>
<dbReference type="Proteomes" id="UP000674234">
    <property type="component" value="Unassembled WGS sequence"/>
</dbReference>
<gene>
    <name evidence="2" type="ORF">JOL79_00070</name>
</gene>
<evidence type="ECO:0000313" key="3">
    <source>
        <dbReference type="Proteomes" id="UP000674234"/>
    </source>
</evidence>